<sequence>MSLDELLPRVINATPYPFSESVTVKITKETDVQSIISENAHISSLIITKDVTNEELSNLMSSYGETLMSFTAVDCNFTDTLLEIISIHCVNLTELKLSDCPVTTYCLKVLGRDCKKLTSLWIKWKYLEPGEDVINILVKNVGSEIRYLGLVRGGTFNDDAIRYLAECYSGSLTSIDISENSSITDSNVTTLLQFCKFIRYIVLQATEIGDHALSTIASNCSSRLSHLDIKNCQNVTDVGIVALAKGCTYLEMINVSKCRISDIGLRSIALHCKRLKTAYFCGCLEITMIPPTFLAFKRLSYLDFRQCENIKKPPQHYLTLPKQLPYKLNEYYQKLVLNCSRLTFIGCIKSGKTNLIHKLLKITNNNNGKKFNDGLVSYCWQPLLQSAKNEHTIEVWDVTERESCFHYLSYFFIKGIYILVLTPDRATEHFISRTIGRIASKVPSCDIITVLTNIENTNDIQMVCNDILHYTVHTLDKRDNLIQKEIENLRKVDSEDNSLIRNEISKLQAKLVYRPRIHKPVFVIQNCEDIDKLRDYLTDFCKNSYKSDSVFDIKHYGLLERLLQRRDNDNELIIDWVEFCNSAKCFGINEKELDDIATTLQNSGKIWFSPKLPNVLERLTEQLRDIRKVCLDIVEFANCICKLHLEDNRKQFEIHAKRFWPENSAKPEPRVIATILEESATKGTIRSSLFPILWQNLTIEESQIQKMINLLLEMGIIMKSSKTISDKDSLILPNYPNLNPYDIYNVFISKSEADLKPNLNWTNKPFKEDVQISLRYQVANIFIHHLKSAAVSLISEVITPSYIYHWKDGTLLHIEDAWICFEMENSVLEIACRVNADGVGVTSAMEYVWIQITPFIMALEHFIHSWCVGEAVKRKIIPAGSRLTHGIGASHPIDVAECLVARWIGDSVCVETDGRNDIHIEAVILLPFPVGENSDWLNYVNSVCSKRGFILPTWQAFREKTPITLSPKTSVSSKPTKELEESEEKLVNGTVGQGKVSKDVKWKLQDDNSNTEELPSSAKKYAKELAVGKTNCLLEENSKKEVKVEEKSETSTSISNDQVANTLVASAMANAVADYLQSVHEGDSFGATVITASQVKAAKMAAEAVTAAQSGQVDNAARAVLESANHMAEALRNQANNKTPSGSKSTVCVLL</sequence>
<feature type="region of interest" description="Disordered" evidence="1">
    <location>
        <begin position="967"/>
        <end position="990"/>
    </location>
</feature>
<evidence type="ECO:0000256" key="1">
    <source>
        <dbReference type="SAM" id="MobiDB-lite"/>
    </source>
</evidence>
<comment type="caution">
    <text evidence="2">The sequence shown here is derived from an EMBL/GenBank/DDBJ whole genome shotgun (WGS) entry which is preliminary data.</text>
</comment>
<dbReference type="Pfam" id="PF13516">
    <property type="entry name" value="LRR_6"/>
    <property type="match status" value="2"/>
</dbReference>
<reference evidence="2 3" key="1">
    <citation type="submission" date="2020-08" db="EMBL/GenBank/DDBJ databases">
        <authorList>
            <person name="Hejnol A."/>
        </authorList>
    </citation>
    <scope>NUCLEOTIDE SEQUENCE [LARGE SCALE GENOMIC DNA]</scope>
</reference>
<dbReference type="AlphaFoldDB" id="A0A7I8VCV7"/>
<dbReference type="InterPro" id="IPR032675">
    <property type="entry name" value="LRR_dom_sf"/>
</dbReference>
<gene>
    <name evidence="2" type="ORF">DGYR_LOCUS2683</name>
</gene>
<dbReference type="EMBL" id="CAJFCJ010000004">
    <property type="protein sequence ID" value="CAD5113743.1"/>
    <property type="molecule type" value="Genomic_DNA"/>
</dbReference>
<dbReference type="InterPro" id="IPR001611">
    <property type="entry name" value="Leu-rich_rpt"/>
</dbReference>
<keyword evidence="3" id="KW-1185">Reference proteome</keyword>
<evidence type="ECO:0000313" key="3">
    <source>
        <dbReference type="Proteomes" id="UP000549394"/>
    </source>
</evidence>
<dbReference type="OrthoDB" id="10257471at2759"/>
<dbReference type="Gene3D" id="3.80.10.10">
    <property type="entry name" value="Ribonuclease Inhibitor"/>
    <property type="match status" value="1"/>
</dbReference>
<dbReference type="PANTHER" id="PTHR13318">
    <property type="entry name" value="PARTNER OF PAIRED, ISOFORM B-RELATED"/>
    <property type="match status" value="1"/>
</dbReference>
<dbReference type="SUPFAM" id="SSF52047">
    <property type="entry name" value="RNI-like"/>
    <property type="match status" value="1"/>
</dbReference>
<dbReference type="InterPro" id="IPR006553">
    <property type="entry name" value="Leu-rich_rpt_Cys-con_subtyp"/>
</dbReference>
<protein>
    <submittedName>
        <fullName evidence="2">DgyrCDS2907</fullName>
    </submittedName>
</protein>
<evidence type="ECO:0000313" key="2">
    <source>
        <dbReference type="EMBL" id="CAD5113743.1"/>
    </source>
</evidence>
<name>A0A7I8VCV7_9ANNE</name>
<proteinExistence type="predicted"/>
<accession>A0A7I8VCV7</accession>
<dbReference type="SMART" id="SM00367">
    <property type="entry name" value="LRR_CC"/>
    <property type="match status" value="5"/>
</dbReference>
<organism evidence="2 3">
    <name type="scientific">Dimorphilus gyrociliatus</name>
    <dbReference type="NCBI Taxonomy" id="2664684"/>
    <lineage>
        <taxon>Eukaryota</taxon>
        <taxon>Metazoa</taxon>
        <taxon>Spiralia</taxon>
        <taxon>Lophotrochozoa</taxon>
        <taxon>Annelida</taxon>
        <taxon>Polychaeta</taxon>
        <taxon>Polychaeta incertae sedis</taxon>
        <taxon>Dinophilidae</taxon>
        <taxon>Dimorphilus</taxon>
    </lineage>
</organism>
<dbReference type="GO" id="GO:0031146">
    <property type="term" value="P:SCF-dependent proteasomal ubiquitin-dependent protein catabolic process"/>
    <property type="evidence" value="ECO:0007669"/>
    <property type="project" value="TreeGrafter"/>
</dbReference>
<dbReference type="GO" id="GO:0019005">
    <property type="term" value="C:SCF ubiquitin ligase complex"/>
    <property type="evidence" value="ECO:0007669"/>
    <property type="project" value="TreeGrafter"/>
</dbReference>
<dbReference type="Proteomes" id="UP000549394">
    <property type="component" value="Unassembled WGS sequence"/>
</dbReference>